<dbReference type="WBParaSite" id="Gr19_v10_g2260.t1">
    <property type="protein sequence ID" value="Gr19_v10_g2260.t1"/>
    <property type="gene ID" value="Gr19_v10_g2260"/>
</dbReference>
<organism evidence="1 2">
    <name type="scientific">Globodera rostochiensis</name>
    <name type="common">Golden nematode worm</name>
    <name type="synonym">Heterodera rostochiensis</name>
    <dbReference type="NCBI Taxonomy" id="31243"/>
    <lineage>
        <taxon>Eukaryota</taxon>
        <taxon>Metazoa</taxon>
        <taxon>Ecdysozoa</taxon>
        <taxon>Nematoda</taxon>
        <taxon>Chromadorea</taxon>
        <taxon>Rhabditida</taxon>
        <taxon>Tylenchina</taxon>
        <taxon>Tylenchomorpha</taxon>
        <taxon>Tylenchoidea</taxon>
        <taxon>Heteroderidae</taxon>
        <taxon>Heteroderinae</taxon>
        <taxon>Globodera</taxon>
    </lineage>
</organism>
<dbReference type="AlphaFoldDB" id="A0A914HNM1"/>
<name>A0A914HNM1_GLORO</name>
<evidence type="ECO:0000313" key="1">
    <source>
        <dbReference type="Proteomes" id="UP000887572"/>
    </source>
</evidence>
<keyword evidence="1" id="KW-1185">Reference proteome</keyword>
<dbReference type="Proteomes" id="UP000887572">
    <property type="component" value="Unplaced"/>
</dbReference>
<evidence type="ECO:0000313" key="2">
    <source>
        <dbReference type="WBParaSite" id="Gr19_v10_g2260.t1"/>
    </source>
</evidence>
<reference evidence="2" key="1">
    <citation type="submission" date="2022-11" db="UniProtKB">
        <authorList>
            <consortium name="WormBaseParasite"/>
        </authorList>
    </citation>
    <scope>IDENTIFICATION</scope>
</reference>
<protein>
    <submittedName>
        <fullName evidence="2">Uncharacterized protein</fullName>
    </submittedName>
</protein>
<accession>A0A914HNM1</accession>
<proteinExistence type="predicted"/>
<sequence>MRHILFFYLLIKRSRSSGNMTRQIAPHICWTVRTIRKLSSDCFEELEVIGNGCSLELFFDNDQTFVGTEGRN</sequence>